<comment type="caution">
    <text evidence="2">The sequence shown here is derived from an EMBL/GenBank/DDBJ whole genome shotgun (WGS) entry which is preliminary data.</text>
</comment>
<reference evidence="2 3" key="1">
    <citation type="submission" date="2024-02" db="EMBL/GenBank/DDBJ databases">
        <title>De novo assembly and annotation of 12 fungi associated with fruit tree decline syndrome in Ontario, Canada.</title>
        <authorList>
            <person name="Sulman M."/>
            <person name="Ellouze W."/>
            <person name="Ilyukhin E."/>
        </authorList>
    </citation>
    <scope>NUCLEOTIDE SEQUENCE [LARGE SCALE GENOMIC DNA]</scope>
    <source>
        <strain evidence="2 3">M169</strain>
    </source>
</reference>
<gene>
    <name evidence="2" type="ORF">SLS63_008142</name>
</gene>
<dbReference type="EMBL" id="JAKNSF020000049">
    <property type="protein sequence ID" value="KAK7725538.1"/>
    <property type="molecule type" value="Genomic_DNA"/>
</dbReference>
<feature type="transmembrane region" description="Helical" evidence="1">
    <location>
        <begin position="312"/>
        <end position="332"/>
    </location>
</feature>
<accession>A0ABR1P3K9</accession>
<keyword evidence="1" id="KW-0472">Membrane</keyword>
<dbReference type="PANTHER" id="PTHR35394:SF5">
    <property type="entry name" value="DUF3176 DOMAIN-CONTAINING PROTEIN"/>
    <property type="match status" value="1"/>
</dbReference>
<evidence type="ECO:0000313" key="2">
    <source>
        <dbReference type="EMBL" id="KAK7725538.1"/>
    </source>
</evidence>
<evidence type="ECO:0000313" key="3">
    <source>
        <dbReference type="Proteomes" id="UP001430848"/>
    </source>
</evidence>
<protein>
    <submittedName>
        <fullName evidence="2">Uncharacterized protein</fullName>
    </submittedName>
</protein>
<dbReference type="PANTHER" id="PTHR35394">
    <property type="entry name" value="DUF3176 DOMAIN-CONTAINING PROTEIN"/>
    <property type="match status" value="1"/>
</dbReference>
<keyword evidence="1" id="KW-1133">Transmembrane helix</keyword>
<dbReference type="Proteomes" id="UP001430848">
    <property type="component" value="Unassembled WGS sequence"/>
</dbReference>
<name>A0ABR1P3K9_DIAER</name>
<proteinExistence type="predicted"/>
<keyword evidence="1" id="KW-0812">Transmembrane</keyword>
<keyword evidence="3" id="KW-1185">Reference proteome</keyword>
<evidence type="ECO:0000256" key="1">
    <source>
        <dbReference type="SAM" id="Phobius"/>
    </source>
</evidence>
<sequence>MNKTNVLSRRNDDAVMAGVMSSVYGTLPDPPFSCPGSNCTFPLATSLGVCSSCEDVTARTQVNCNDAILTAGSRNGPYSSCNYTLPGGAEIWAYAYYTSVYGVTTPDLNISLGSLIRGGNAGLDGTPGINSISIVRFDNDDENTDYEDPDQPTKWAETMTAYECKLELCAWSFGDWGMTNGILVNGTTAQSPVASDGRVLTSDDFDAAGAKTSRIYTATDPNFPGNGTFEINPLDQQAMELTLSTIWYSGGSNNGVPYFWNSAYLAGPTNIPQTLRDMATGITYNMMSGPSATVSRGALLETQTFIRVRWEWLSLSVVTVVGSIALLWITIWKTCEAHQRAWKSSLVPLLYADSTMVPGENGVRTWGEVDKVQRKAIISTGLLAASAAGTPTSAFVP</sequence>
<organism evidence="2 3">
    <name type="scientific">Diaporthe eres</name>
    <name type="common">Phomopsis oblonga</name>
    <dbReference type="NCBI Taxonomy" id="83184"/>
    <lineage>
        <taxon>Eukaryota</taxon>
        <taxon>Fungi</taxon>
        <taxon>Dikarya</taxon>
        <taxon>Ascomycota</taxon>
        <taxon>Pezizomycotina</taxon>
        <taxon>Sordariomycetes</taxon>
        <taxon>Sordariomycetidae</taxon>
        <taxon>Diaporthales</taxon>
        <taxon>Diaporthaceae</taxon>
        <taxon>Diaporthe</taxon>
        <taxon>Diaporthe eres species complex</taxon>
    </lineage>
</organism>